<dbReference type="Proteomes" id="UP000182257">
    <property type="component" value="Unassembled WGS sequence"/>
</dbReference>
<accession>A0A1H4DCE6</accession>
<feature type="domain" description="Schlafen AlbA-2" evidence="1">
    <location>
        <begin position="625"/>
        <end position="758"/>
    </location>
</feature>
<dbReference type="InterPro" id="IPR038461">
    <property type="entry name" value="Schlafen_AlbA_2_dom_sf"/>
</dbReference>
<dbReference type="EMBL" id="FNRF01000004">
    <property type="protein sequence ID" value="SEA69952.1"/>
    <property type="molecule type" value="Genomic_DNA"/>
</dbReference>
<evidence type="ECO:0000313" key="2">
    <source>
        <dbReference type="EMBL" id="SEA69952.1"/>
    </source>
</evidence>
<gene>
    <name evidence="2" type="ORF">SAMN05216462_2224</name>
</gene>
<dbReference type="PANTHER" id="PTHR30595">
    <property type="entry name" value="GLPR-RELATED TRANSCRIPTIONAL REPRESSOR"/>
    <property type="match status" value="1"/>
</dbReference>
<dbReference type="PANTHER" id="PTHR30595:SF6">
    <property type="entry name" value="SCHLAFEN ALBA-2 DOMAIN-CONTAINING PROTEIN"/>
    <property type="match status" value="1"/>
</dbReference>
<reference evidence="2 3" key="1">
    <citation type="submission" date="2016-10" db="EMBL/GenBank/DDBJ databases">
        <authorList>
            <person name="de Groot N.N."/>
        </authorList>
    </citation>
    <scope>NUCLEOTIDE SEQUENCE [LARGE SCALE GENOMIC DNA]</scope>
    <source>
        <strain evidence="2 3">D31d</strain>
    </source>
</reference>
<dbReference type="RefSeq" id="WP_074761595.1">
    <property type="nucleotide sequence ID" value="NZ_FNRF01000004.1"/>
</dbReference>
<dbReference type="AlphaFoldDB" id="A0A1H4DCE6"/>
<dbReference type="PROSITE" id="PS52050">
    <property type="entry name" value="WYL"/>
    <property type="match status" value="1"/>
</dbReference>
<evidence type="ECO:0000313" key="3">
    <source>
        <dbReference type="Proteomes" id="UP000182257"/>
    </source>
</evidence>
<sequence>MATTDKTPLWLDLKKEYIDDNFAKLQSYLRDCAEHGTKDAFYNTTIELFRERVSDLLRDLSERPVYADEQERQQLAANVSMLATYLLADGNHQLALPAYVAFMNELRQMNPRLSDLIVKTIMQRIRFEKVTNLGFGWNDLEKLGTELFVHNACKQAKFDTLISKPQTFSKYGTAMLTADALMLTHDNKADSKKLVKEGANSLDTGLGITLRTSSDKKLKQSLSDSVVDMDEYTKDFILAQFKTQDKSVQRKPMKVYDFGDEAIVRVTSIDRVVHVETIDPDYQKVEGVIKYVRRSLVYYYTDELYKDFHIGDYLTATISDPFHGEFNIEEQLVRFFVEDTRETMDDDNSYMLATLIDEQPRSYAWLTESGVAVRTDNTGEYRHGDFAFISIKEYCTGKAYGMMIGYVREDKSRNLNDTFDEKAARHDCIRAFAEQTEPPVYQRPEEDTAELSPVLLRLLSRLLYEYQKSLLKPSDRFRCLANANVMAEMVGDELTSSYISFARTYLRALIQFVNGEKINAITLEPDAEYLDAKATLIRLSIVDLLKEYGRKDNSEKLAKTISDFEEDMPQLARLARLIQTANSMQDTLSGSALNVIRREIIRTLSIETENDADLEADKGTYLGVESGTLEFKTSIVYPPDNNMQPDEYAQNMNVMRGICAFLNSTTGGTLYLGVNDQGYVVGINSDMTYLKTQSIDAYMRYVQDVASKHFGVDALPYLRIEALYDNKVVGIHVEPHPYRVVELNGTAYLRVNAESRTMPEEMRQELIDRKVFTNKGRAAAISMLQHACTQKRCVVLHNYASNNGGSVSDRHVEAYDIRPEDGLVICFDLDKMCTRVFSINRIGYVEIKADEPWHRTNFHKDVKVDVFHMNGDTTTRISLQLDLMAKNLLVEEFPRAKDFITGHKGDENIWYFTTEVCSMVGIGRFYIGLAEHIRILEGDELKKYAKEYADKYLK</sequence>
<proteinExistence type="predicted"/>
<evidence type="ECO:0000259" key="1">
    <source>
        <dbReference type="Pfam" id="PF04326"/>
    </source>
</evidence>
<dbReference type="InterPro" id="IPR007421">
    <property type="entry name" value="Schlafen_AlbA_2_dom"/>
</dbReference>
<dbReference type="Gene3D" id="3.30.950.30">
    <property type="entry name" value="Schlafen, AAA domain"/>
    <property type="match status" value="1"/>
</dbReference>
<organism evidence="2 3">
    <name type="scientific">Xylanibacter ruminicola</name>
    <name type="common">Prevotella ruminicola</name>
    <dbReference type="NCBI Taxonomy" id="839"/>
    <lineage>
        <taxon>Bacteria</taxon>
        <taxon>Pseudomonadati</taxon>
        <taxon>Bacteroidota</taxon>
        <taxon>Bacteroidia</taxon>
        <taxon>Bacteroidales</taxon>
        <taxon>Prevotellaceae</taxon>
        <taxon>Xylanibacter</taxon>
    </lineage>
</organism>
<dbReference type="Pfam" id="PF04326">
    <property type="entry name" value="SLFN_AlbA_2"/>
    <property type="match status" value="1"/>
</dbReference>
<protein>
    <submittedName>
        <fullName evidence="2">WYL domain-containing protein</fullName>
    </submittedName>
</protein>
<name>A0A1H4DCE6_XYLRU</name>
<dbReference type="OrthoDB" id="1315521at2"/>